<dbReference type="EMBL" id="BMGL01000014">
    <property type="protein sequence ID" value="GGE21655.1"/>
    <property type="molecule type" value="Genomic_DNA"/>
</dbReference>
<evidence type="ECO:0000256" key="1">
    <source>
        <dbReference type="SAM" id="MobiDB-lite"/>
    </source>
</evidence>
<evidence type="ECO:0000313" key="4">
    <source>
        <dbReference type="Proteomes" id="UP000599688"/>
    </source>
</evidence>
<accession>A0A917A221</accession>
<feature type="domain" description="eCIS core" evidence="2">
    <location>
        <begin position="48"/>
        <end position="114"/>
    </location>
</feature>
<gene>
    <name evidence="3" type="ORF">GCM10010831_23410</name>
</gene>
<comment type="caution">
    <text evidence="3">The sequence shown here is derived from an EMBL/GenBank/DDBJ whole genome shotgun (WGS) entry which is preliminary data.</text>
</comment>
<dbReference type="Pfam" id="PF13699">
    <property type="entry name" value="eCIS_core"/>
    <property type="match status" value="1"/>
</dbReference>
<protein>
    <recommendedName>
        <fullName evidence="2">eCIS core domain-containing protein</fullName>
    </recommendedName>
</protein>
<sequence>METKFQTKKEKNNDFSISSVNQKNPFINHESKEKIRNNEDEANTVAKQLPNNIKTNAEHLSGIALDDVRVHYNSPEPEKLSSYAFAKGSNIHISSGQEQHLPHEAWHVVQQKQGRVKPILDNHINDDKALEDDAEKFGSELTKDINTDKNQDTDLMSVSQNDNVTQLMSWPFGSKKKEEKTDKSEDTGFFGGLMNKASGLAKDFIGEGGISNAISGIKDNFMSGSMGQAFEGFKNNGIDGLAGFDFKNGIGNLMGGNFSDISSGLFNGGFDFIKNKGMEMLGSSDFGSQLLNKGMQAKSAFDSAKEGDYSGAMSLGKEALSQSEMGKKVLSKGEGIYEKGMQAKSAFDSAKEGDYSGAMSLGKEALSQSEMGKKVLSKGEGIYEKGMQAKSAFDSAKEGDYSGAMSLGKEALSQSEMGKEVLSKGEGIYEKGMQAKSAFDSAKEGDYSGAMSLGKEALSQSEMGKEVLSKGENLADKTNNNEDLTELKKSAGNIAGSAMGGLSKKVIGGAGIPDLKGMGMNLLKSFF</sequence>
<dbReference type="Proteomes" id="UP000599688">
    <property type="component" value="Unassembled WGS sequence"/>
</dbReference>
<name>A0A917A221_9FLAO</name>
<feature type="compositionally biased region" description="Basic and acidic residues" evidence="1">
    <location>
        <begin position="29"/>
        <end position="38"/>
    </location>
</feature>
<reference evidence="3 4" key="1">
    <citation type="journal article" date="2014" name="Int. J. Syst. Evol. Microbiol.">
        <title>Complete genome sequence of Corynebacterium casei LMG S-19264T (=DSM 44701T), isolated from a smear-ripened cheese.</title>
        <authorList>
            <consortium name="US DOE Joint Genome Institute (JGI-PGF)"/>
            <person name="Walter F."/>
            <person name="Albersmeier A."/>
            <person name="Kalinowski J."/>
            <person name="Ruckert C."/>
        </authorList>
    </citation>
    <scope>NUCLEOTIDE SEQUENCE [LARGE SCALE GENOMIC DNA]</scope>
    <source>
        <strain evidence="3 4">CGMCC 1.12925</strain>
    </source>
</reference>
<feature type="compositionally biased region" description="Polar residues" evidence="1">
    <location>
        <begin position="14"/>
        <end position="25"/>
    </location>
</feature>
<organism evidence="3 4">
    <name type="scientific">Psychroflexus salis</name>
    <dbReference type="NCBI Taxonomy" id="1526574"/>
    <lineage>
        <taxon>Bacteria</taxon>
        <taxon>Pseudomonadati</taxon>
        <taxon>Bacteroidota</taxon>
        <taxon>Flavobacteriia</taxon>
        <taxon>Flavobacteriales</taxon>
        <taxon>Flavobacteriaceae</taxon>
        <taxon>Psychroflexus</taxon>
    </lineage>
</organism>
<dbReference type="AlphaFoldDB" id="A0A917A221"/>
<evidence type="ECO:0000259" key="2">
    <source>
        <dbReference type="Pfam" id="PF13699"/>
    </source>
</evidence>
<keyword evidence="4" id="KW-1185">Reference proteome</keyword>
<dbReference type="InterPro" id="IPR025295">
    <property type="entry name" value="eCIS_core_dom"/>
</dbReference>
<dbReference type="RefSeq" id="WP_188407047.1">
    <property type="nucleotide sequence ID" value="NZ_BMGL01000014.1"/>
</dbReference>
<feature type="compositionally biased region" description="Basic and acidic residues" evidence="1">
    <location>
        <begin position="1"/>
        <end position="13"/>
    </location>
</feature>
<proteinExistence type="predicted"/>
<feature type="region of interest" description="Disordered" evidence="1">
    <location>
        <begin position="1"/>
        <end position="38"/>
    </location>
</feature>
<evidence type="ECO:0000313" key="3">
    <source>
        <dbReference type="EMBL" id="GGE21655.1"/>
    </source>
</evidence>